<dbReference type="Proteomes" id="UP000051638">
    <property type="component" value="Unassembled WGS sequence"/>
</dbReference>
<dbReference type="AlphaFoldDB" id="A0A0R2CSV5"/>
<comment type="caution">
    <text evidence="1">The sequence shown here is derived from an EMBL/GenBank/DDBJ whole genome shotgun (WGS) entry which is preliminary data.</text>
</comment>
<protein>
    <submittedName>
        <fullName evidence="1">Uncharacterized protein</fullName>
    </submittedName>
</protein>
<evidence type="ECO:0000313" key="2">
    <source>
        <dbReference type="Proteomes" id="UP000051638"/>
    </source>
</evidence>
<sequence length="68" mass="8011">MKNEYPYCQLKDPSELLRDDETTVWVTGIDPYGKRFVVKLEELKIIAAAFLSLDAGTYYSQFYKRRLL</sequence>
<dbReference type="PATRIC" id="fig|1423796.3.peg.125"/>
<keyword evidence="2" id="KW-1185">Reference proteome</keyword>
<organism evidence="1 2">
    <name type="scientific">Loigolactobacillus rennini DSM 20253</name>
    <dbReference type="NCBI Taxonomy" id="1423796"/>
    <lineage>
        <taxon>Bacteria</taxon>
        <taxon>Bacillati</taxon>
        <taxon>Bacillota</taxon>
        <taxon>Bacilli</taxon>
        <taxon>Lactobacillales</taxon>
        <taxon>Lactobacillaceae</taxon>
        <taxon>Loigolactobacillus</taxon>
    </lineage>
</organism>
<dbReference type="STRING" id="1423796.FC24_GL000121"/>
<evidence type="ECO:0000313" key="1">
    <source>
        <dbReference type="EMBL" id="KRM94830.1"/>
    </source>
</evidence>
<dbReference type="RefSeq" id="WP_057874585.1">
    <property type="nucleotide sequence ID" value="NZ_AYYI01000080.1"/>
</dbReference>
<reference evidence="1 2" key="1">
    <citation type="journal article" date="2015" name="Genome Announc.">
        <title>Expanding the biotechnology potential of lactobacilli through comparative genomics of 213 strains and associated genera.</title>
        <authorList>
            <person name="Sun Z."/>
            <person name="Harris H.M."/>
            <person name="McCann A."/>
            <person name="Guo C."/>
            <person name="Argimon S."/>
            <person name="Zhang W."/>
            <person name="Yang X."/>
            <person name="Jeffery I.B."/>
            <person name="Cooney J.C."/>
            <person name="Kagawa T.F."/>
            <person name="Liu W."/>
            <person name="Song Y."/>
            <person name="Salvetti E."/>
            <person name="Wrobel A."/>
            <person name="Rasinkangas P."/>
            <person name="Parkhill J."/>
            <person name="Rea M.C."/>
            <person name="O'Sullivan O."/>
            <person name="Ritari J."/>
            <person name="Douillard F.P."/>
            <person name="Paul Ross R."/>
            <person name="Yang R."/>
            <person name="Briner A.E."/>
            <person name="Felis G.E."/>
            <person name="de Vos W.M."/>
            <person name="Barrangou R."/>
            <person name="Klaenhammer T.R."/>
            <person name="Caufield P.W."/>
            <person name="Cui Y."/>
            <person name="Zhang H."/>
            <person name="O'Toole P.W."/>
        </authorList>
    </citation>
    <scope>NUCLEOTIDE SEQUENCE [LARGE SCALE GENOMIC DNA]</scope>
    <source>
        <strain evidence="1 2">DSM 20253</strain>
    </source>
</reference>
<gene>
    <name evidence="1" type="ORF">FC24_GL000121</name>
</gene>
<proteinExistence type="predicted"/>
<accession>A0A0R2CSV5</accession>
<name>A0A0R2CSV5_9LACO</name>
<dbReference type="EMBL" id="AYYI01000080">
    <property type="protein sequence ID" value="KRM94830.1"/>
    <property type="molecule type" value="Genomic_DNA"/>
</dbReference>